<gene>
    <name evidence="1" type="ORF">GCM10023203_48240</name>
</gene>
<proteinExistence type="predicted"/>
<accession>A0ABP9EWZ9</accession>
<protein>
    <submittedName>
        <fullName evidence="1">Uncharacterized protein</fullName>
    </submittedName>
</protein>
<keyword evidence="2" id="KW-1185">Reference proteome</keyword>
<sequence length="80" mass="8877">MREGTREGSVDAEQWAAGFEMGRLDQALAARVLRDQKVGLTIRSVNSDEAAVIARRYGYELDVRPVEEPGRVWAVFSPVA</sequence>
<dbReference type="EMBL" id="BAABHQ010000017">
    <property type="protein sequence ID" value="GAA4889391.1"/>
    <property type="molecule type" value="Genomic_DNA"/>
</dbReference>
<comment type="caution">
    <text evidence="1">The sequence shown here is derived from an EMBL/GenBank/DDBJ whole genome shotgun (WGS) entry which is preliminary data.</text>
</comment>
<dbReference type="RefSeq" id="WP_274230411.1">
    <property type="nucleotide sequence ID" value="NZ_BAABHQ010000017.1"/>
</dbReference>
<evidence type="ECO:0000313" key="1">
    <source>
        <dbReference type="EMBL" id="GAA4889391.1"/>
    </source>
</evidence>
<evidence type="ECO:0000313" key="2">
    <source>
        <dbReference type="Proteomes" id="UP001500457"/>
    </source>
</evidence>
<name>A0ABP9EWZ9_9PSEU</name>
<dbReference type="Proteomes" id="UP001500457">
    <property type="component" value="Unassembled WGS sequence"/>
</dbReference>
<organism evidence="1 2">
    <name type="scientific">Actinomycetospora straminea</name>
    <dbReference type="NCBI Taxonomy" id="663607"/>
    <lineage>
        <taxon>Bacteria</taxon>
        <taxon>Bacillati</taxon>
        <taxon>Actinomycetota</taxon>
        <taxon>Actinomycetes</taxon>
        <taxon>Pseudonocardiales</taxon>
        <taxon>Pseudonocardiaceae</taxon>
        <taxon>Actinomycetospora</taxon>
    </lineage>
</organism>
<reference evidence="2" key="1">
    <citation type="journal article" date="2019" name="Int. J. Syst. Evol. Microbiol.">
        <title>The Global Catalogue of Microorganisms (GCM) 10K type strain sequencing project: providing services to taxonomists for standard genome sequencing and annotation.</title>
        <authorList>
            <consortium name="The Broad Institute Genomics Platform"/>
            <consortium name="The Broad Institute Genome Sequencing Center for Infectious Disease"/>
            <person name="Wu L."/>
            <person name="Ma J."/>
        </authorList>
    </citation>
    <scope>NUCLEOTIDE SEQUENCE [LARGE SCALE GENOMIC DNA]</scope>
    <source>
        <strain evidence="2">JCM 17983</strain>
    </source>
</reference>